<dbReference type="EMBL" id="CP000556">
    <property type="protein sequence ID" value="ABM97090.1"/>
    <property type="molecule type" value="Genomic_DNA"/>
</dbReference>
<keyword evidence="1" id="KW-0614">Plasmid</keyword>
<evidence type="ECO:0000313" key="1">
    <source>
        <dbReference type="EMBL" id="ABM97090.1"/>
    </source>
</evidence>
<geneLocation type="plasmid" evidence="1 2">
    <name>RPME01</name>
</geneLocation>
<dbReference type="Proteomes" id="UP000000366">
    <property type="component" value="Plasmid RPME01"/>
</dbReference>
<reference evidence="1 2" key="1">
    <citation type="journal article" date="2007" name="J. Bacteriol.">
        <title>Whole-genome analysis of the methyl tert-butyl ether-degrading beta-proteobacterium Methylibium petroleiphilum PM1.</title>
        <authorList>
            <person name="Kane S.R."/>
            <person name="Chakicherla A.Y."/>
            <person name="Chain P.S.G."/>
            <person name="Schmidt R."/>
            <person name="Shin M.W."/>
            <person name="Legler T.C."/>
            <person name="Scow K.M."/>
            <person name="Larimer F.W."/>
            <person name="Lucas S.M."/>
            <person name="Richardson P.M."/>
            <person name="Hristova K.R."/>
        </authorList>
    </citation>
    <scope>NUCLEOTIDE SEQUENCE [LARGE SCALE GENOMIC DNA]</scope>
    <source>
        <strain evidence="2">ATCC BAA-1232 / LMG 22953 / PM1</strain>
        <plasmid evidence="1 2">RPME01</plasmid>
    </source>
</reference>
<accession>A2SNF1</accession>
<dbReference type="AlphaFoldDB" id="A2SNF1"/>
<keyword evidence="2" id="KW-1185">Reference proteome</keyword>
<evidence type="ECO:0000313" key="2">
    <source>
        <dbReference type="Proteomes" id="UP000000366"/>
    </source>
</evidence>
<dbReference type="KEGG" id="mpt:Mpe_B0315"/>
<gene>
    <name evidence="1" type="ordered locus">Mpe_B0315</name>
</gene>
<organism evidence="1 2">
    <name type="scientific">Methylibium petroleiphilum (strain ATCC BAA-1232 / LMG 22953 / PM1)</name>
    <dbReference type="NCBI Taxonomy" id="420662"/>
    <lineage>
        <taxon>Bacteria</taxon>
        <taxon>Pseudomonadati</taxon>
        <taxon>Pseudomonadota</taxon>
        <taxon>Betaproteobacteria</taxon>
        <taxon>Burkholderiales</taxon>
        <taxon>Sphaerotilaceae</taxon>
        <taxon>Methylibium</taxon>
    </lineage>
</organism>
<sequence length="341" mass="37427">MSSTYVVGKAAAACVDEKGTVFFLLSEQSYESNVHPRTPRWCTTFFGTYEACIARMIRSAGAIEGGSLRGDARTPSAWIKHWREHLANPVRLEKGLVEGEFGPGLYKLPEAHRDAVNALLASYGFPAAEGPKLTIDMNADGALRLLADLTDGRFEGFYAWRFFSNAVYRSIPFPEIGTPIPAPAKVSLDVQVYTLPGASTCGTEQEHVIVGRDGARLTGWEYSTVGSFVSNEVIELEMATPGSAEPALREFRKVLKSKTVLPASTRVTLVRPPEEERYHRGKFDELCTALGLPALGNVDVKLGDLNDSQLYGLRHLGNEYVRFHVDQAANSQNETEQLDLA</sequence>
<protein>
    <submittedName>
        <fullName evidence="1">Uncharacterized protein</fullName>
    </submittedName>
</protein>
<proteinExistence type="predicted"/>
<dbReference type="eggNOG" id="ENOG5033FW1">
    <property type="taxonomic scope" value="Bacteria"/>
</dbReference>
<name>A2SNF1_METPP</name>
<dbReference type="RefSeq" id="WP_011831678.1">
    <property type="nucleotide sequence ID" value="NC_008826.1"/>
</dbReference>
<dbReference type="HOGENOM" id="CLU_798906_0_0_4"/>